<dbReference type="EMBL" id="JACVXB010000002">
    <property type="protein sequence ID" value="MBD0831653.1"/>
    <property type="molecule type" value="Genomic_DNA"/>
</dbReference>
<organism evidence="1 2">
    <name type="scientific">Aestuariibaculum sediminum</name>
    <dbReference type="NCBI Taxonomy" id="2770637"/>
    <lineage>
        <taxon>Bacteria</taxon>
        <taxon>Pseudomonadati</taxon>
        <taxon>Bacteroidota</taxon>
        <taxon>Flavobacteriia</taxon>
        <taxon>Flavobacteriales</taxon>
        <taxon>Flavobacteriaceae</taxon>
    </lineage>
</organism>
<evidence type="ECO:0000313" key="2">
    <source>
        <dbReference type="Proteomes" id="UP000600588"/>
    </source>
</evidence>
<name>A0A8J6PZ63_9FLAO</name>
<accession>A0A8J6PZ63</accession>
<reference evidence="1 2" key="1">
    <citation type="submission" date="2020-09" db="EMBL/GenBank/DDBJ databases">
        <title>TT11 complete genome.</title>
        <authorList>
            <person name="Wu Z."/>
        </authorList>
    </citation>
    <scope>NUCLEOTIDE SEQUENCE [LARGE SCALE GENOMIC DNA]</scope>
    <source>
        <strain evidence="1 2">TT11</strain>
    </source>
</reference>
<evidence type="ECO:0000313" key="1">
    <source>
        <dbReference type="EMBL" id="MBD0831653.1"/>
    </source>
</evidence>
<comment type="caution">
    <text evidence="1">The sequence shown here is derived from an EMBL/GenBank/DDBJ whole genome shotgun (WGS) entry which is preliminary data.</text>
</comment>
<dbReference type="Proteomes" id="UP000600588">
    <property type="component" value="Unassembled WGS sequence"/>
</dbReference>
<sequence>MNDIFKTIRDNLTRSYIFYIPDTIYNEFQQTEFKDLVPPGAINTIAFRNRKEEITADETKFSRVEIATKYNLFEENLFLLLDAQEKLTESQFQFLMNKYWEHLDIHVNITYLMYVNLGKYFVNLSENVRSLFKLQFDAFKVHHSEIKTKFSKLIKGSPFEEKTRGFSANTYLTTQTKKTPVLKPKPKKQQLISDADADAFLLESVFNIPIKMVTNVT</sequence>
<dbReference type="RefSeq" id="WP_188229445.1">
    <property type="nucleotide sequence ID" value="NZ_JACVXB010000002.1"/>
</dbReference>
<protein>
    <submittedName>
        <fullName evidence="1">Uncharacterized protein</fullName>
    </submittedName>
</protein>
<keyword evidence="2" id="KW-1185">Reference proteome</keyword>
<proteinExistence type="predicted"/>
<gene>
    <name evidence="1" type="ORF">ICJ83_05855</name>
</gene>
<dbReference type="AlphaFoldDB" id="A0A8J6PZ63"/>